<organism evidence="2 3">
    <name type="scientific">Planoprotostelium fungivorum</name>
    <dbReference type="NCBI Taxonomy" id="1890364"/>
    <lineage>
        <taxon>Eukaryota</taxon>
        <taxon>Amoebozoa</taxon>
        <taxon>Evosea</taxon>
        <taxon>Variosea</taxon>
        <taxon>Cavosteliida</taxon>
        <taxon>Cavosteliaceae</taxon>
        <taxon>Planoprotostelium</taxon>
    </lineage>
</organism>
<proteinExistence type="predicted"/>
<comment type="caution">
    <text evidence="2">The sequence shown here is derived from an EMBL/GenBank/DDBJ whole genome shotgun (WGS) entry which is preliminary data.</text>
</comment>
<keyword evidence="3" id="KW-1185">Reference proteome</keyword>
<feature type="region of interest" description="Disordered" evidence="1">
    <location>
        <begin position="34"/>
        <end position="65"/>
    </location>
</feature>
<protein>
    <submittedName>
        <fullName evidence="2">Uncharacterized protein</fullName>
    </submittedName>
</protein>
<dbReference type="EMBL" id="MDYQ01000351">
    <property type="protein sequence ID" value="PRP76113.1"/>
    <property type="molecule type" value="Genomic_DNA"/>
</dbReference>
<dbReference type="AlphaFoldDB" id="A0A2P6MWQ2"/>
<sequence>MDNRIKNLQIAAEFQNLKWSIRRASEYVEDTLKTDHAKMPPPPTTMKLTRGKRKSPERTPESTPTIPKVLRISGRELHDAKRLALQRAKTRREAEPTQVIDWAPFVNTVVSQEPKPASPFSLAAHVIGGVWWEMTLPTLFGRKSLFHKHLQEIIIRASCHALLLFPESSFVSD</sequence>
<dbReference type="Proteomes" id="UP000241769">
    <property type="component" value="Unassembled WGS sequence"/>
</dbReference>
<evidence type="ECO:0000313" key="3">
    <source>
        <dbReference type="Proteomes" id="UP000241769"/>
    </source>
</evidence>
<accession>A0A2P6MWQ2</accession>
<reference evidence="2 3" key="1">
    <citation type="journal article" date="2018" name="Genome Biol. Evol.">
        <title>Multiple Roots of Fruiting Body Formation in Amoebozoa.</title>
        <authorList>
            <person name="Hillmann F."/>
            <person name="Forbes G."/>
            <person name="Novohradska S."/>
            <person name="Ferling I."/>
            <person name="Riege K."/>
            <person name="Groth M."/>
            <person name="Westermann M."/>
            <person name="Marz M."/>
            <person name="Spaller T."/>
            <person name="Winckler T."/>
            <person name="Schaap P."/>
            <person name="Glockner G."/>
        </authorList>
    </citation>
    <scope>NUCLEOTIDE SEQUENCE [LARGE SCALE GENOMIC DNA]</scope>
    <source>
        <strain evidence="2 3">Jena</strain>
    </source>
</reference>
<evidence type="ECO:0000313" key="2">
    <source>
        <dbReference type="EMBL" id="PRP76113.1"/>
    </source>
</evidence>
<name>A0A2P6MWQ2_9EUKA</name>
<dbReference type="InParanoid" id="A0A2P6MWQ2"/>
<evidence type="ECO:0000256" key="1">
    <source>
        <dbReference type="SAM" id="MobiDB-lite"/>
    </source>
</evidence>
<gene>
    <name evidence="2" type="ORF">PROFUN_15442</name>
</gene>